<dbReference type="AlphaFoldDB" id="A0A8X6QJC3"/>
<evidence type="ECO:0000313" key="2">
    <source>
        <dbReference type="Proteomes" id="UP000887013"/>
    </source>
</evidence>
<dbReference type="OrthoDB" id="6442499at2759"/>
<dbReference type="EMBL" id="BMAW01030688">
    <property type="protein sequence ID" value="GFU17613.1"/>
    <property type="molecule type" value="Genomic_DNA"/>
</dbReference>
<sequence length="459" mass="54408">MLVVWTHSRNNPTDIPVTNLSSLEQTSSFCKFRAKRGHLVQETARVTCISRILEQSGGVKRIFYELNKSSKYRFQLFRFRRPERRFHELQIKMNDASIPTMFQKTFVKHGIEICRHFDFKTLEAESKTWLCLMPIEKWEESMYRRISKVLNIPSNRKQILKLVKPLSLEISSWNHDHYAIMENKSNFQESFCWTEQGTINRLQTAKNILKTNLDIRRKFVLACMYFLEKDIKALWRQMTPSEKNSVKTVSDSLIVELWTDALRKRRKFDWTLLGNKILSSDNSYDILDISISLPYFLKKLEADVGLHCFATSINHRFLHPEQFRVCLLELNRDQQMKIFGAYALKVLLYFLHWPHQEMFFDVAGIVMPYLSERDFFRFVHCIIREVIAKKWSDVDYVKLFKAFWQMSPDTFKENAKENEIYSSLLVVLGHNLDLESFPMEQLLPNVAKCTSYDHPSYVA</sequence>
<accession>A0A8X6QJC3</accession>
<keyword evidence="2" id="KW-1185">Reference proteome</keyword>
<proteinExistence type="predicted"/>
<comment type="caution">
    <text evidence="1">The sequence shown here is derived from an EMBL/GenBank/DDBJ whole genome shotgun (WGS) entry which is preliminary data.</text>
</comment>
<gene>
    <name evidence="1" type="primary">NCL1_49061</name>
    <name evidence="1" type="ORF">NPIL_522261</name>
</gene>
<organism evidence="1 2">
    <name type="scientific">Nephila pilipes</name>
    <name type="common">Giant wood spider</name>
    <name type="synonym">Nephila maculata</name>
    <dbReference type="NCBI Taxonomy" id="299642"/>
    <lineage>
        <taxon>Eukaryota</taxon>
        <taxon>Metazoa</taxon>
        <taxon>Ecdysozoa</taxon>
        <taxon>Arthropoda</taxon>
        <taxon>Chelicerata</taxon>
        <taxon>Arachnida</taxon>
        <taxon>Araneae</taxon>
        <taxon>Araneomorphae</taxon>
        <taxon>Entelegynae</taxon>
        <taxon>Araneoidea</taxon>
        <taxon>Nephilidae</taxon>
        <taxon>Nephila</taxon>
    </lineage>
</organism>
<evidence type="ECO:0000313" key="1">
    <source>
        <dbReference type="EMBL" id="GFU17613.1"/>
    </source>
</evidence>
<name>A0A8X6QJC3_NEPPI</name>
<reference evidence="1" key="1">
    <citation type="submission" date="2020-08" db="EMBL/GenBank/DDBJ databases">
        <title>Multicomponent nature underlies the extraordinary mechanical properties of spider dragline silk.</title>
        <authorList>
            <person name="Kono N."/>
            <person name="Nakamura H."/>
            <person name="Mori M."/>
            <person name="Yoshida Y."/>
            <person name="Ohtoshi R."/>
            <person name="Malay A.D."/>
            <person name="Moran D.A.P."/>
            <person name="Tomita M."/>
            <person name="Numata K."/>
            <person name="Arakawa K."/>
        </authorList>
    </citation>
    <scope>NUCLEOTIDE SEQUENCE</scope>
</reference>
<protein>
    <submittedName>
        <fullName evidence="1">Uncharacterized protein</fullName>
    </submittedName>
</protein>
<dbReference type="Proteomes" id="UP000887013">
    <property type="component" value="Unassembled WGS sequence"/>
</dbReference>